<reference evidence="1 2" key="1">
    <citation type="submission" date="2019-05" db="EMBL/GenBank/DDBJ databases">
        <title>Another draft genome of Portunus trituberculatus and its Hox gene families provides insights of decapod evolution.</title>
        <authorList>
            <person name="Jeong J.-H."/>
            <person name="Song I."/>
            <person name="Kim S."/>
            <person name="Choi T."/>
            <person name="Kim D."/>
            <person name="Ryu S."/>
            <person name="Kim W."/>
        </authorList>
    </citation>
    <scope>NUCLEOTIDE SEQUENCE [LARGE SCALE GENOMIC DNA]</scope>
    <source>
        <tissue evidence="1">Muscle</tissue>
    </source>
</reference>
<accession>A0A5B7D6B9</accession>
<evidence type="ECO:0000313" key="2">
    <source>
        <dbReference type="Proteomes" id="UP000324222"/>
    </source>
</evidence>
<sequence length="88" mass="9669">MCYNDTVSYTCLTLSYELKLIFEKWEIVLLRAGAGSGFARHDRSSVEAGGGTAECGLPGCQLGREWCRLSDAQGSVGLHFRLAGRRRI</sequence>
<keyword evidence="2" id="KW-1185">Reference proteome</keyword>
<protein>
    <submittedName>
        <fullName evidence="1">Uncharacterized protein</fullName>
    </submittedName>
</protein>
<organism evidence="1 2">
    <name type="scientific">Portunus trituberculatus</name>
    <name type="common">Swimming crab</name>
    <name type="synonym">Neptunus trituberculatus</name>
    <dbReference type="NCBI Taxonomy" id="210409"/>
    <lineage>
        <taxon>Eukaryota</taxon>
        <taxon>Metazoa</taxon>
        <taxon>Ecdysozoa</taxon>
        <taxon>Arthropoda</taxon>
        <taxon>Crustacea</taxon>
        <taxon>Multicrustacea</taxon>
        <taxon>Malacostraca</taxon>
        <taxon>Eumalacostraca</taxon>
        <taxon>Eucarida</taxon>
        <taxon>Decapoda</taxon>
        <taxon>Pleocyemata</taxon>
        <taxon>Brachyura</taxon>
        <taxon>Eubrachyura</taxon>
        <taxon>Portunoidea</taxon>
        <taxon>Portunidae</taxon>
        <taxon>Portuninae</taxon>
        <taxon>Portunus</taxon>
    </lineage>
</organism>
<evidence type="ECO:0000313" key="1">
    <source>
        <dbReference type="EMBL" id="MPC16726.1"/>
    </source>
</evidence>
<dbReference type="AlphaFoldDB" id="A0A5B7D6B9"/>
<name>A0A5B7D6B9_PORTR</name>
<dbReference type="Proteomes" id="UP000324222">
    <property type="component" value="Unassembled WGS sequence"/>
</dbReference>
<comment type="caution">
    <text evidence="1">The sequence shown here is derived from an EMBL/GenBank/DDBJ whole genome shotgun (WGS) entry which is preliminary data.</text>
</comment>
<proteinExistence type="predicted"/>
<dbReference type="EMBL" id="VSRR010000531">
    <property type="protein sequence ID" value="MPC16726.1"/>
    <property type="molecule type" value="Genomic_DNA"/>
</dbReference>
<gene>
    <name evidence="1" type="ORF">E2C01_009560</name>
</gene>